<keyword evidence="2" id="KW-1185">Reference proteome</keyword>
<comment type="caution">
    <text evidence="1">The sequence shown here is derived from an EMBL/GenBank/DDBJ whole genome shotgun (WGS) entry which is preliminary data.</text>
</comment>
<dbReference type="RefSeq" id="WP_075063944.1">
    <property type="nucleotide sequence ID" value="NZ_LGCL01000039.1"/>
</dbReference>
<gene>
    <name evidence="1" type="ORF">ADN00_15530</name>
</gene>
<dbReference type="STRING" id="1134406.ADN00_15530"/>
<accession>A0A0P6XBT5</accession>
<sequence>MANSIAKEIMSKAAAKSIQLFEVKLTITSDGAVHGILTLQSGKVDTMTKLALMDIVADTFRREIDGHISFSKNSVFFWDPAKFQARFKEQGGLTTMRLQRI</sequence>
<reference evidence="1 2" key="1">
    <citation type="submission" date="2015-07" db="EMBL/GenBank/DDBJ databases">
        <title>Genome sequence of Ornatilinea apprima DSM 23815.</title>
        <authorList>
            <person name="Hemp J."/>
            <person name="Ward L.M."/>
            <person name="Pace L.A."/>
            <person name="Fischer W.W."/>
        </authorList>
    </citation>
    <scope>NUCLEOTIDE SEQUENCE [LARGE SCALE GENOMIC DNA]</scope>
    <source>
        <strain evidence="1 2">P3M-1</strain>
    </source>
</reference>
<evidence type="ECO:0000313" key="2">
    <source>
        <dbReference type="Proteomes" id="UP000050417"/>
    </source>
</evidence>
<dbReference type="EMBL" id="LGCL01000039">
    <property type="protein sequence ID" value="KPL72229.1"/>
    <property type="molecule type" value="Genomic_DNA"/>
</dbReference>
<name>A0A0P6XBT5_9CHLR</name>
<evidence type="ECO:0000313" key="1">
    <source>
        <dbReference type="EMBL" id="KPL72229.1"/>
    </source>
</evidence>
<dbReference type="Proteomes" id="UP000050417">
    <property type="component" value="Unassembled WGS sequence"/>
</dbReference>
<organism evidence="1 2">
    <name type="scientific">Ornatilinea apprima</name>
    <dbReference type="NCBI Taxonomy" id="1134406"/>
    <lineage>
        <taxon>Bacteria</taxon>
        <taxon>Bacillati</taxon>
        <taxon>Chloroflexota</taxon>
        <taxon>Anaerolineae</taxon>
        <taxon>Anaerolineales</taxon>
        <taxon>Anaerolineaceae</taxon>
        <taxon>Ornatilinea</taxon>
    </lineage>
</organism>
<dbReference type="AlphaFoldDB" id="A0A0P6XBT5"/>
<protein>
    <submittedName>
        <fullName evidence="1">Uncharacterized protein</fullName>
    </submittedName>
</protein>
<proteinExistence type="predicted"/>